<gene>
    <name evidence="3" type="primary">ptr1</name>
    <name evidence="3" type="ORF">AMOR_11890</name>
</gene>
<accession>A0ABN6MR50</accession>
<dbReference type="Gene3D" id="3.40.50.720">
    <property type="entry name" value="NAD(P)-binding Rossmann-like Domain"/>
    <property type="match status" value="1"/>
</dbReference>
<dbReference type="InterPro" id="IPR036291">
    <property type="entry name" value="NAD(P)-bd_dom_sf"/>
</dbReference>
<keyword evidence="2" id="KW-0560">Oxidoreductase</keyword>
<evidence type="ECO:0000313" key="3">
    <source>
        <dbReference type="EMBL" id="BDG02193.1"/>
    </source>
</evidence>
<organism evidence="3 4">
    <name type="scientific">Anaeromyxobacter oryzae</name>
    <dbReference type="NCBI Taxonomy" id="2918170"/>
    <lineage>
        <taxon>Bacteria</taxon>
        <taxon>Pseudomonadati</taxon>
        <taxon>Myxococcota</taxon>
        <taxon>Myxococcia</taxon>
        <taxon>Myxococcales</taxon>
        <taxon>Cystobacterineae</taxon>
        <taxon>Anaeromyxobacteraceae</taxon>
        <taxon>Anaeromyxobacter</taxon>
    </lineage>
</organism>
<evidence type="ECO:0000256" key="2">
    <source>
        <dbReference type="ARBA" id="ARBA00023002"/>
    </source>
</evidence>
<dbReference type="PANTHER" id="PTHR43639">
    <property type="entry name" value="OXIDOREDUCTASE, SHORT-CHAIN DEHYDROGENASE/REDUCTASE FAMILY (AFU_ORTHOLOGUE AFUA_5G02870)"/>
    <property type="match status" value="1"/>
</dbReference>
<dbReference type="PROSITE" id="PS00061">
    <property type="entry name" value="ADH_SHORT"/>
    <property type="match status" value="1"/>
</dbReference>
<dbReference type="RefSeq" id="WP_248359590.1">
    <property type="nucleotide sequence ID" value="NZ_AP025591.1"/>
</dbReference>
<protein>
    <submittedName>
        <fullName evidence="3">Pteridine reductase</fullName>
    </submittedName>
</protein>
<dbReference type="PRINTS" id="PR00081">
    <property type="entry name" value="GDHRDH"/>
</dbReference>
<reference evidence="4" key="1">
    <citation type="journal article" date="2022" name="Int. J. Syst. Evol. Microbiol.">
        <title>Anaeromyxobacter oryzae sp. nov., Anaeromyxobacter diazotrophicus sp. nov. and Anaeromyxobacter paludicola sp. nov., isolated from paddy soils.</title>
        <authorList>
            <person name="Itoh H."/>
            <person name="Xu Z."/>
            <person name="Mise K."/>
            <person name="Masuda Y."/>
            <person name="Ushijima N."/>
            <person name="Hayakawa C."/>
            <person name="Shiratori Y."/>
            <person name="Senoo K."/>
        </authorList>
    </citation>
    <scope>NUCLEOTIDE SEQUENCE [LARGE SCALE GENOMIC DNA]</scope>
    <source>
        <strain evidence="4">Red232</strain>
    </source>
</reference>
<dbReference type="EMBL" id="AP025591">
    <property type="protein sequence ID" value="BDG02193.1"/>
    <property type="molecule type" value="Genomic_DNA"/>
</dbReference>
<dbReference type="Pfam" id="PF13561">
    <property type="entry name" value="adh_short_C2"/>
    <property type="match status" value="1"/>
</dbReference>
<comment type="similarity">
    <text evidence="1">Belongs to the short-chain dehydrogenases/reductases (SDR) family.</text>
</comment>
<evidence type="ECO:0000313" key="4">
    <source>
        <dbReference type="Proteomes" id="UP001162891"/>
    </source>
</evidence>
<dbReference type="PRINTS" id="PR00080">
    <property type="entry name" value="SDRFAMILY"/>
</dbReference>
<dbReference type="PANTHER" id="PTHR43639:SF1">
    <property type="entry name" value="SHORT-CHAIN DEHYDROGENASE_REDUCTASE FAMILY PROTEIN"/>
    <property type="match status" value="1"/>
</dbReference>
<proteinExistence type="inferred from homology"/>
<dbReference type="Proteomes" id="UP001162891">
    <property type="component" value="Chromosome"/>
</dbReference>
<dbReference type="InterPro" id="IPR002347">
    <property type="entry name" value="SDR_fam"/>
</dbReference>
<dbReference type="InterPro" id="IPR020904">
    <property type="entry name" value="Sc_DH/Rdtase_CS"/>
</dbReference>
<name>A0ABN6MR50_9BACT</name>
<dbReference type="SUPFAM" id="SSF51735">
    <property type="entry name" value="NAD(P)-binding Rossmann-fold domains"/>
    <property type="match status" value="1"/>
</dbReference>
<sequence length="236" mass="24846">MARAPIRVALVTGAGVRVGEAIARDLARHGWTVAAHHRSHRPRGFAAALQADLASADGPARLAADFRARFRRLDLLVNSAAGFEPVPLADTDAAVFDEQMDLNARGPLLLVRALAPLLARSRGSVVNVADVGGGLVPWKGYAAYSASKAALVRLTECLALELAPQVRVNAVAPGTVLWPESYPAGRRRELARRIPLGRAGTPQDVADAVRYLAEAPFVTGAILPVDGGRHLAGRVG</sequence>
<evidence type="ECO:0000256" key="1">
    <source>
        <dbReference type="ARBA" id="ARBA00006484"/>
    </source>
</evidence>
<keyword evidence="4" id="KW-1185">Reference proteome</keyword>